<protein>
    <submittedName>
        <fullName evidence="1">Uncharacterized protein</fullName>
    </submittedName>
</protein>
<reference evidence="1" key="1">
    <citation type="submission" date="2014-05" db="EMBL/GenBank/DDBJ databases">
        <authorList>
            <person name="Chronopoulou M."/>
        </authorList>
    </citation>
    <scope>NUCLEOTIDE SEQUENCE</scope>
    <source>
        <tissue evidence="1">Whole organism</tissue>
    </source>
</reference>
<accession>A0A0K2T7F9</accession>
<evidence type="ECO:0000313" key="1">
    <source>
        <dbReference type="EMBL" id="CDW21928.1"/>
    </source>
</evidence>
<name>A0A0K2T7F9_LEPSM</name>
<proteinExistence type="predicted"/>
<sequence>MKSIHDGSVLIIY</sequence>
<dbReference type="EMBL" id="HACA01004567">
    <property type="protein sequence ID" value="CDW21928.1"/>
    <property type="molecule type" value="Transcribed_RNA"/>
</dbReference>
<organism evidence="1">
    <name type="scientific">Lepeophtheirus salmonis</name>
    <name type="common">Salmon louse</name>
    <name type="synonym">Caligus salmonis</name>
    <dbReference type="NCBI Taxonomy" id="72036"/>
    <lineage>
        <taxon>Eukaryota</taxon>
        <taxon>Metazoa</taxon>
        <taxon>Ecdysozoa</taxon>
        <taxon>Arthropoda</taxon>
        <taxon>Crustacea</taxon>
        <taxon>Multicrustacea</taxon>
        <taxon>Hexanauplia</taxon>
        <taxon>Copepoda</taxon>
        <taxon>Siphonostomatoida</taxon>
        <taxon>Caligidae</taxon>
        <taxon>Lepeophtheirus</taxon>
    </lineage>
</organism>